<name>A0ABM7GK55_9GAMM</name>
<dbReference type="Proteomes" id="UP000289555">
    <property type="component" value="Chromosome"/>
</dbReference>
<evidence type="ECO:0008006" key="3">
    <source>
        <dbReference type="Google" id="ProtNLM"/>
    </source>
</evidence>
<reference evidence="2" key="1">
    <citation type="journal article" date="2019" name="Microbiol. Resour. Announc.">
        <title>Complete Genome Sequence of Halomonas olivaria, a Moderately Halophilic Bacterium Isolated from Olive Processing Effluents, Obtained by Nanopore Sequencing.</title>
        <authorList>
            <person name="Nagata S."/>
            <person name="Ii K.M."/>
            <person name="Tsukimi T."/>
            <person name="Miura M.C."/>
            <person name="Galipon J."/>
            <person name="Arakawa K."/>
        </authorList>
    </citation>
    <scope>NUCLEOTIDE SEQUENCE [LARGE SCALE GENOMIC DNA]</scope>
    <source>
        <strain evidence="2">TYRC17</strain>
    </source>
</reference>
<protein>
    <recommendedName>
        <fullName evidence="3">DUF4303 domain-containing protein</fullName>
    </recommendedName>
</protein>
<proteinExistence type="predicted"/>
<gene>
    <name evidence="1" type="ORF">HORIV_34790</name>
</gene>
<keyword evidence="2" id="KW-1185">Reference proteome</keyword>
<organism evidence="1 2">
    <name type="scientific">Vreelandella olivaria</name>
    <dbReference type="NCBI Taxonomy" id="390919"/>
    <lineage>
        <taxon>Bacteria</taxon>
        <taxon>Pseudomonadati</taxon>
        <taxon>Pseudomonadota</taxon>
        <taxon>Gammaproteobacteria</taxon>
        <taxon>Oceanospirillales</taxon>
        <taxon>Halomonadaceae</taxon>
        <taxon>Vreelandella</taxon>
    </lineage>
</organism>
<dbReference type="EMBL" id="AP019416">
    <property type="protein sequence ID" value="BBI51058.1"/>
    <property type="molecule type" value="Genomic_DNA"/>
</dbReference>
<evidence type="ECO:0000313" key="1">
    <source>
        <dbReference type="EMBL" id="BBI51058.1"/>
    </source>
</evidence>
<sequence>MSKAIIKALEERLRQINVEGFTAAHDDCYTQGQLAAAAACYACIAEDVLQGGKSALDGQPPAFWPWDDAWFKPSSDPKRNIEKAMALLAAQYDALERAEKAASEATTTPDILWSTNDETFNHDDLQELIEERQLQAGDTVYFGTKRHAQATDFTTNLDELVIENMQLQAEDDAGEVAEDYPSASEPQIQVLQTLIEGWAATYCEPDFYQVLNTQPYTLTASDIEEAIYD</sequence>
<evidence type="ECO:0000313" key="2">
    <source>
        <dbReference type="Proteomes" id="UP000289555"/>
    </source>
</evidence>
<accession>A0ABM7GK55</accession>